<dbReference type="SUPFAM" id="SSF53639">
    <property type="entry name" value="AraD/HMP-PK domain-like"/>
    <property type="match status" value="1"/>
</dbReference>
<keyword evidence="5 6" id="KW-0456">Lyase</keyword>
<dbReference type="GO" id="GO:0005737">
    <property type="term" value="C:cytoplasm"/>
    <property type="evidence" value="ECO:0007669"/>
    <property type="project" value="UniProtKB-UniRule"/>
</dbReference>
<dbReference type="GO" id="GO:0019509">
    <property type="term" value="P:L-methionine salvage from methylthioadenosine"/>
    <property type="evidence" value="ECO:0007669"/>
    <property type="project" value="UniProtKB-UniRule"/>
</dbReference>
<dbReference type="GO" id="GO:0008270">
    <property type="term" value="F:zinc ion binding"/>
    <property type="evidence" value="ECO:0007669"/>
    <property type="project" value="UniProtKB-UniRule"/>
</dbReference>
<evidence type="ECO:0000256" key="3">
    <source>
        <dbReference type="ARBA" id="ARBA00022833"/>
    </source>
</evidence>
<feature type="binding site" evidence="6">
    <location>
        <position position="98"/>
    </location>
    <ligand>
        <name>Zn(2+)</name>
        <dbReference type="ChEBI" id="CHEBI:29105"/>
    </ligand>
</feature>
<dbReference type="AlphaFoldDB" id="A0A1B3XQ12"/>
<dbReference type="OrthoDB" id="9805559at2"/>
<comment type="cofactor">
    <cofactor evidence="6">
        <name>Zn(2+)</name>
        <dbReference type="ChEBI" id="CHEBI:29105"/>
    </cofactor>
    <text evidence="6">Binds 1 zinc ion per subunit.</text>
</comment>
<dbReference type="InterPro" id="IPR001303">
    <property type="entry name" value="Aldolase_II/adducin_N"/>
</dbReference>
<dbReference type="UniPathway" id="UPA00904">
    <property type="reaction ID" value="UER00875"/>
</dbReference>
<evidence type="ECO:0000256" key="2">
    <source>
        <dbReference type="ARBA" id="ARBA00022723"/>
    </source>
</evidence>
<proteinExistence type="inferred from homology"/>
<comment type="function">
    <text evidence="6">Catalyzes the dehydration of methylthioribulose-1-phosphate (MTRu-1-P) into 2,3-diketo-5-methylthiopentyl-1-phosphate (DK-MTP-1-P).</text>
</comment>
<name>A0A1B3XQ12_9BACI</name>
<dbReference type="PANTHER" id="PTHR10640:SF7">
    <property type="entry name" value="METHYLTHIORIBULOSE-1-PHOSPHATE DEHYDRATASE"/>
    <property type="match status" value="1"/>
</dbReference>
<dbReference type="HAMAP" id="MF_01677">
    <property type="entry name" value="Salvage_MtnB"/>
    <property type="match status" value="1"/>
</dbReference>
<protein>
    <recommendedName>
        <fullName evidence="6">Methylthioribulose-1-phosphate dehydratase</fullName>
        <shortName evidence="6">MTRu-1-P dehydratase</shortName>
        <ecNumber evidence="6">4.2.1.109</ecNumber>
    </recommendedName>
</protein>
<dbReference type="Proteomes" id="UP000077926">
    <property type="component" value="Chromosome"/>
</dbReference>
<gene>
    <name evidence="6" type="primary">mtnB</name>
    <name evidence="8" type="ORF">ABE28_013135</name>
</gene>
<comment type="catalytic activity">
    <reaction evidence="6">
        <text>5-(methylsulfanyl)-D-ribulose 1-phosphate = 5-methylsulfanyl-2,3-dioxopentyl phosphate + H2O</text>
        <dbReference type="Rhea" id="RHEA:15549"/>
        <dbReference type="ChEBI" id="CHEBI:15377"/>
        <dbReference type="ChEBI" id="CHEBI:58548"/>
        <dbReference type="ChEBI" id="CHEBI:58828"/>
        <dbReference type="EC" id="4.2.1.109"/>
    </reaction>
</comment>
<keyword evidence="3 6" id="KW-0862">Zinc</keyword>
<feature type="binding site" evidence="6">
    <location>
        <position position="96"/>
    </location>
    <ligand>
        <name>Zn(2+)</name>
        <dbReference type="ChEBI" id="CHEBI:29105"/>
    </ligand>
</feature>
<dbReference type="Pfam" id="PF00596">
    <property type="entry name" value="Aldolase_II"/>
    <property type="match status" value="1"/>
</dbReference>
<dbReference type="NCBIfam" id="TIGR03328">
    <property type="entry name" value="salvage_mtnB"/>
    <property type="match status" value="1"/>
</dbReference>
<dbReference type="KEGG" id="bmur:ABE28_013135"/>
<dbReference type="InterPro" id="IPR036409">
    <property type="entry name" value="Aldolase_II/adducin_N_sf"/>
</dbReference>
<dbReference type="STRING" id="264697.ABE28_013135"/>
<dbReference type="EMBL" id="CP017080">
    <property type="protein sequence ID" value="AOH55298.1"/>
    <property type="molecule type" value="Genomic_DNA"/>
</dbReference>
<keyword evidence="9" id="KW-1185">Reference proteome</keyword>
<evidence type="ECO:0000256" key="1">
    <source>
        <dbReference type="ARBA" id="ARBA00022605"/>
    </source>
</evidence>
<reference evidence="8 9" key="1">
    <citation type="submission" date="2016-08" db="EMBL/GenBank/DDBJ databases">
        <title>Complete genome sequence of Bacillus muralis G25-68, a strain with toxicity to nematodes.</title>
        <authorList>
            <person name="Zheng Z."/>
        </authorList>
    </citation>
    <scope>NUCLEOTIDE SEQUENCE [LARGE SCALE GENOMIC DNA]</scope>
    <source>
        <strain evidence="8 9">G25-68</strain>
    </source>
</reference>
<sequence length="209" mass="23596">MNTDTKEWLELAEIKAELAERDWFMGTSGNLSIREPDGPTFYITASGKDKRKQTDSDFLLVDLKGSPVQETELRPSAETLLHTVIYGKTKANCVLHVHTVENNVVSELYGDEGSVTFRNQEIIKATGRWDEDSEFRIPIIYNHGDIPLLAEKFNLHVQDDSGAVLIRNHGITVWGKSGFEAKRILEACEFLFQYQLLLNTQLAHTASLT</sequence>
<accession>A0A1B3XQ12</accession>
<comment type="pathway">
    <text evidence="6">Amino-acid biosynthesis; L-methionine biosynthesis via salvage pathway; L-methionine from S-methyl-5-thio-alpha-D-ribose 1-phosphate: step 2/6.</text>
</comment>
<evidence type="ECO:0000313" key="8">
    <source>
        <dbReference type="EMBL" id="AOH55298.1"/>
    </source>
</evidence>
<keyword evidence="1 6" id="KW-0028">Amino-acid biosynthesis</keyword>
<dbReference type="PANTHER" id="PTHR10640">
    <property type="entry name" value="METHYLTHIORIBULOSE-1-PHOSPHATE DEHYDRATASE"/>
    <property type="match status" value="1"/>
</dbReference>
<evidence type="ECO:0000313" key="9">
    <source>
        <dbReference type="Proteomes" id="UP000077926"/>
    </source>
</evidence>
<dbReference type="InterPro" id="IPR017714">
    <property type="entry name" value="MethylthioRu-1-P_deHdtase_MtnB"/>
</dbReference>
<dbReference type="SMART" id="SM01007">
    <property type="entry name" value="Aldolase_II"/>
    <property type="match status" value="1"/>
</dbReference>
<evidence type="ECO:0000256" key="6">
    <source>
        <dbReference type="HAMAP-Rule" id="MF_01677"/>
    </source>
</evidence>
<dbReference type="Gene3D" id="3.40.225.10">
    <property type="entry name" value="Class II aldolase/adducin N-terminal domain"/>
    <property type="match status" value="1"/>
</dbReference>
<evidence type="ECO:0000259" key="7">
    <source>
        <dbReference type="SMART" id="SM01007"/>
    </source>
</evidence>
<evidence type="ECO:0000256" key="4">
    <source>
        <dbReference type="ARBA" id="ARBA00023167"/>
    </source>
</evidence>
<keyword evidence="2 6" id="KW-0479">Metal-binding</keyword>
<organism evidence="8 9">
    <name type="scientific">Peribacillus muralis</name>
    <dbReference type="NCBI Taxonomy" id="264697"/>
    <lineage>
        <taxon>Bacteria</taxon>
        <taxon>Bacillati</taxon>
        <taxon>Bacillota</taxon>
        <taxon>Bacilli</taxon>
        <taxon>Bacillales</taxon>
        <taxon>Bacillaceae</taxon>
        <taxon>Peribacillus</taxon>
    </lineage>
</organism>
<feature type="domain" description="Class II aldolase/adducin N-terminal" evidence="7">
    <location>
        <begin position="9"/>
        <end position="196"/>
    </location>
</feature>
<dbReference type="RefSeq" id="WP_064467340.1">
    <property type="nucleotide sequence ID" value="NZ_CP017080.1"/>
</dbReference>
<keyword evidence="4 6" id="KW-0486">Methionine biosynthesis</keyword>
<evidence type="ECO:0000256" key="5">
    <source>
        <dbReference type="ARBA" id="ARBA00023239"/>
    </source>
</evidence>
<comment type="similarity">
    <text evidence="6">Belongs to the aldolase class II family. MtnB subfamily.</text>
</comment>
<dbReference type="NCBIfam" id="NF005244">
    <property type="entry name" value="PRK06754.1"/>
    <property type="match status" value="1"/>
</dbReference>
<dbReference type="EC" id="4.2.1.109" evidence="6"/>
<comment type="subunit">
    <text evidence="6">Homotetramer.</text>
</comment>
<dbReference type="GO" id="GO:0046570">
    <property type="term" value="F:methylthioribulose 1-phosphate dehydratase activity"/>
    <property type="evidence" value="ECO:0007669"/>
    <property type="project" value="UniProtKB-UniRule"/>
</dbReference>